<dbReference type="OrthoDB" id="6099906at2759"/>
<evidence type="ECO:0000256" key="4">
    <source>
        <dbReference type="ARBA" id="ARBA00023159"/>
    </source>
</evidence>
<proteinExistence type="predicted"/>
<evidence type="ECO:0000256" key="2">
    <source>
        <dbReference type="ARBA" id="ARBA00023015"/>
    </source>
</evidence>
<evidence type="ECO:0000256" key="7">
    <source>
        <dbReference type="SAM" id="SignalP"/>
    </source>
</evidence>
<feature type="chain" id="PRO_5019072637" description="PAS domain-containing protein" evidence="7">
    <location>
        <begin position="23"/>
        <end position="464"/>
    </location>
</feature>
<dbReference type="GO" id="GO:0000976">
    <property type="term" value="F:transcription cis-regulatory region binding"/>
    <property type="evidence" value="ECO:0007669"/>
    <property type="project" value="TreeGrafter"/>
</dbReference>
<keyword evidence="10" id="KW-1185">Reference proteome</keyword>
<dbReference type="GO" id="GO:0006805">
    <property type="term" value="P:xenobiotic metabolic process"/>
    <property type="evidence" value="ECO:0007669"/>
    <property type="project" value="InterPro"/>
</dbReference>
<dbReference type="InterPro" id="IPR000014">
    <property type="entry name" value="PAS"/>
</dbReference>
<dbReference type="InterPro" id="IPR035965">
    <property type="entry name" value="PAS-like_dom_sf"/>
</dbReference>
<dbReference type="GO" id="GO:0004879">
    <property type="term" value="F:nuclear receptor activity"/>
    <property type="evidence" value="ECO:0007669"/>
    <property type="project" value="TreeGrafter"/>
</dbReference>
<name>A0A401Q5Q0_SCYTO</name>
<evidence type="ECO:0000259" key="8">
    <source>
        <dbReference type="PROSITE" id="PS50112"/>
    </source>
</evidence>
<dbReference type="PROSITE" id="PS50112">
    <property type="entry name" value="PAS"/>
    <property type="match status" value="1"/>
</dbReference>
<feature type="signal peptide" evidence="7">
    <location>
        <begin position="1"/>
        <end position="22"/>
    </location>
</feature>
<keyword evidence="4" id="KW-0010">Activator</keyword>
<evidence type="ECO:0000313" key="9">
    <source>
        <dbReference type="EMBL" id="GCB80710.1"/>
    </source>
</evidence>
<dbReference type="SMART" id="SM00091">
    <property type="entry name" value="PAS"/>
    <property type="match status" value="2"/>
</dbReference>
<keyword evidence="7" id="KW-0732">Signal</keyword>
<dbReference type="PANTHER" id="PTHR10649">
    <property type="entry name" value="ARYL HYDROCARBON RECEPTOR"/>
    <property type="match status" value="1"/>
</dbReference>
<dbReference type="CDD" id="cd00130">
    <property type="entry name" value="PAS"/>
    <property type="match status" value="2"/>
</dbReference>
<dbReference type="GO" id="GO:0034751">
    <property type="term" value="C:aryl hydrocarbon receptor complex"/>
    <property type="evidence" value="ECO:0007669"/>
    <property type="project" value="TreeGrafter"/>
</dbReference>
<dbReference type="GO" id="GO:0005634">
    <property type="term" value="C:nucleus"/>
    <property type="evidence" value="ECO:0007669"/>
    <property type="project" value="UniProtKB-SubCell"/>
</dbReference>
<keyword evidence="3" id="KW-0238">DNA-binding</keyword>
<accession>A0A401Q5Q0</accession>
<dbReference type="InterPro" id="IPR013767">
    <property type="entry name" value="PAS_fold"/>
</dbReference>
<dbReference type="Pfam" id="PF00989">
    <property type="entry name" value="PAS"/>
    <property type="match status" value="1"/>
</dbReference>
<reference evidence="9 10" key="1">
    <citation type="journal article" date="2018" name="Nat. Ecol. Evol.">
        <title>Shark genomes provide insights into elasmobranch evolution and the origin of vertebrates.</title>
        <authorList>
            <person name="Hara Y"/>
            <person name="Yamaguchi K"/>
            <person name="Onimaru K"/>
            <person name="Kadota M"/>
            <person name="Koyanagi M"/>
            <person name="Keeley SD"/>
            <person name="Tatsumi K"/>
            <person name="Tanaka K"/>
            <person name="Motone F"/>
            <person name="Kageyama Y"/>
            <person name="Nozu R"/>
            <person name="Adachi N"/>
            <person name="Nishimura O"/>
            <person name="Nakagawa R"/>
            <person name="Tanegashima C"/>
            <person name="Kiyatake I"/>
            <person name="Matsumoto R"/>
            <person name="Murakumo K"/>
            <person name="Nishida K"/>
            <person name="Terakita A"/>
            <person name="Kuratani S"/>
            <person name="Sato K"/>
            <person name="Hyodo S Kuraku.S."/>
        </authorList>
    </citation>
    <scope>NUCLEOTIDE SEQUENCE [LARGE SCALE GENOMIC DNA]</scope>
</reference>
<keyword evidence="6" id="KW-0539">Nucleus</keyword>
<sequence length="464" mass="51885">MFRSQARKYLFILTFQAMITNACDCLTVTLGQRKRCLPAERPGNAGVDKRITNLGNVMLSEGELLLQALNGFVLVVTSEGDIFYASPTVQEYVGFHQTAVMHQPVYELIHPDDRSEFQRQLHWALDPLPLSNTGHSGRLKYLHGQNKRAEDGTLLPPQLALFAIATPLQVPSILEIRTRSALFQTKHKLDFTPVDCDARAKIVLGYSEVELCMRGSGYQFIHADDMLYCADNHVRLMKTGESGLTFFRLLTKQNVWIWVQANARLVYKNGQPDCIIAKQRLLTDKEGIDNFQKRTMPFPLPFSTGEAVLYDHSPRVLGLANPFPPENGTGREQDGYLDPNSVLGAMMSQDKAVYIRCPAVEPKYSLSRFGEAVSSGLGMSPPCPQIGVKNMKEEESSCQQDDDLLSILDDMLQSDNDEGLSSLPNVLESLGPEDLELMQWVESTLPNVGTNHTLKFGQIRTLYL</sequence>
<keyword evidence="2" id="KW-0805">Transcription regulation</keyword>
<comment type="subcellular location">
    <subcellularLocation>
        <location evidence="1">Nucleus</location>
    </subcellularLocation>
</comment>
<protein>
    <recommendedName>
        <fullName evidence="8">PAS domain-containing protein</fullName>
    </recommendedName>
</protein>
<dbReference type="AlphaFoldDB" id="A0A401Q5Q0"/>
<dbReference type="InterPro" id="IPR013655">
    <property type="entry name" value="PAS_fold_3"/>
</dbReference>
<dbReference type="FunFam" id="3.30.450.20:FF:000019">
    <property type="entry name" value="Aryl hydrocarbon receptor 1"/>
    <property type="match status" value="1"/>
</dbReference>
<evidence type="ECO:0000256" key="5">
    <source>
        <dbReference type="ARBA" id="ARBA00023163"/>
    </source>
</evidence>
<dbReference type="EMBL" id="BFAA01009829">
    <property type="protein sequence ID" value="GCB80710.1"/>
    <property type="molecule type" value="Genomic_DNA"/>
</dbReference>
<dbReference type="Pfam" id="PF08447">
    <property type="entry name" value="PAS_3"/>
    <property type="match status" value="1"/>
</dbReference>
<feature type="domain" description="PAS" evidence="8">
    <location>
        <begin position="65"/>
        <end position="128"/>
    </location>
</feature>
<organism evidence="9 10">
    <name type="scientific">Scyliorhinus torazame</name>
    <name type="common">Cloudy catshark</name>
    <name type="synonym">Catulus torazame</name>
    <dbReference type="NCBI Taxonomy" id="75743"/>
    <lineage>
        <taxon>Eukaryota</taxon>
        <taxon>Metazoa</taxon>
        <taxon>Chordata</taxon>
        <taxon>Craniata</taxon>
        <taxon>Vertebrata</taxon>
        <taxon>Chondrichthyes</taxon>
        <taxon>Elasmobranchii</taxon>
        <taxon>Galeomorphii</taxon>
        <taxon>Galeoidea</taxon>
        <taxon>Carcharhiniformes</taxon>
        <taxon>Scyliorhinidae</taxon>
        <taxon>Scyliorhinus</taxon>
    </lineage>
</organism>
<evidence type="ECO:0000313" key="10">
    <source>
        <dbReference type="Proteomes" id="UP000288216"/>
    </source>
</evidence>
<dbReference type="SUPFAM" id="SSF55785">
    <property type="entry name" value="PYP-like sensor domain (PAS domain)"/>
    <property type="match status" value="2"/>
</dbReference>
<dbReference type="Proteomes" id="UP000288216">
    <property type="component" value="Unassembled WGS sequence"/>
</dbReference>
<gene>
    <name evidence="9" type="ORF">scyTo_0016349</name>
</gene>
<evidence type="ECO:0000256" key="3">
    <source>
        <dbReference type="ARBA" id="ARBA00023125"/>
    </source>
</evidence>
<evidence type="ECO:0000256" key="1">
    <source>
        <dbReference type="ARBA" id="ARBA00004123"/>
    </source>
</evidence>
<dbReference type="Gene3D" id="3.30.450.20">
    <property type="entry name" value="PAS domain"/>
    <property type="match status" value="3"/>
</dbReference>
<comment type="caution">
    <text evidence="9">The sequence shown here is derived from an EMBL/GenBank/DDBJ whole genome shotgun (WGS) entry which is preliminary data.</text>
</comment>
<keyword evidence="5" id="KW-0804">Transcription</keyword>
<evidence type="ECO:0000256" key="6">
    <source>
        <dbReference type="ARBA" id="ARBA00023242"/>
    </source>
</evidence>
<dbReference type="PANTHER" id="PTHR10649:SF12">
    <property type="entry name" value="SPINELESS, ISOFORM C"/>
    <property type="match status" value="1"/>
</dbReference>
<dbReference type="InterPro" id="IPR039091">
    <property type="entry name" value="AHR/AHRR"/>
</dbReference>
<dbReference type="STRING" id="75743.A0A401Q5Q0"/>